<comment type="caution">
    <text evidence="2">The sequence shown here is derived from an EMBL/GenBank/DDBJ whole genome shotgun (WGS) entry which is preliminary data.</text>
</comment>
<dbReference type="AlphaFoldDB" id="A0A364NT90"/>
<reference evidence="2 3" key="1">
    <citation type="submission" date="2017-11" db="EMBL/GenBank/DDBJ databases">
        <title>Draft genome sequence of magnetotactic bacterium Magnetospirillum kuznetsovii LBB-42.</title>
        <authorList>
            <person name="Grouzdev D.S."/>
            <person name="Rysina M.S."/>
            <person name="Baslerov R.V."/>
            <person name="Koziaeva V."/>
        </authorList>
    </citation>
    <scope>NUCLEOTIDE SEQUENCE [LARGE SCALE GENOMIC DNA]</scope>
    <source>
        <strain evidence="2 3">LBB-42</strain>
    </source>
</reference>
<protein>
    <submittedName>
        <fullName evidence="2">Uncharacterized protein</fullName>
    </submittedName>
</protein>
<dbReference type="EMBL" id="PGTO01000027">
    <property type="protein sequence ID" value="RAU20301.1"/>
    <property type="molecule type" value="Genomic_DNA"/>
</dbReference>
<evidence type="ECO:0000313" key="3">
    <source>
        <dbReference type="Proteomes" id="UP000251075"/>
    </source>
</evidence>
<gene>
    <name evidence="2" type="ORF">CU669_19230</name>
</gene>
<organism evidence="2 3">
    <name type="scientific">Paramagnetospirillum kuznetsovii</name>
    <dbReference type="NCBI Taxonomy" id="2053833"/>
    <lineage>
        <taxon>Bacteria</taxon>
        <taxon>Pseudomonadati</taxon>
        <taxon>Pseudomonadota</taxon>
        <taxon>Alphaproteobacteria</taxon>
        <taxon>Rhodospirillales</taxon>
        <taxon>Magnetospirillaceae</taxon>
        <taxon>Paramagnetospirillum</taxon>
    </lineage>
</organism>
<dbReference type="Proteomes" id="UP000251075">
    <property type="component" value="Unassembled WGS sequence"/>
</dbReference>
<evidence type="ECO:0000256" key="1">
    <source>
        <dbReference type="SAM" id="MobiDB-lite"/>
    </source>
</evidence>
<accession>A0A364NT90</accession>
<dbReference type="RefSeq" id="WP_112147217.1">
    <property type="nucleotide sequence ID" value="NZ_PGTO01000027.1"/>
</dbReference>
<sequence>MSPRLLLDLIRGALGAFRPNRDRTLSIADAYSGQPSDIDQIPQNDQIPQVEIQMTQRQLNIALNKILREEARYASGLEKNGDLGRAKLAWAAIDGIKRAARTAATASEDNFSDALRDALIERRSEYREDWDDPDGVGTSTFSRALGLLGEDGE</sequence>
<keyword evidence="3" id="KW-1185">Reference proteome</keyword>
<dbReference type="OrthoDB" id="7362115at2"/>
<evidence type="ECO:0000313" key="2">
    <source>
        <dbReference type="EMBL" id="RAU20301.1"/>
    </source>
</evidence>
<proteinExistence type="predicted"/>
<feature type="region of interest" description="Disordered" evidence="1">
    <location>
        <begin position="126"/>
        <end position="153"/>
    </location>
</feature>
<name>A0A364NT90_9PROT</name>